<name>A0A556QQF1_9BACT</name>
<organism evidence="2 3">
    <name type="scientific">Rariglobus hedericola</name>
    <dbReference type="NCBI Taxonomy" id="2597822"/>
    <lineage>
        <taxon>Bacteria</taxon>
        <taxon>Pseudomonadati</taxon>
        <taxon>Verrucomicrobiota</taxon>
        <taxon>Opitutia</taxon>
        <taxon>Opitutales</taxon>
        <taxon>Opitutaceae</taxon>
        <taxon>Rariglobus</taxon>
    </lineage>
</organism>
<protein>
    <recommendedName>
        <fullName evidence="4">CBM20 domain-containing protein</fullName>
    </recommendedName>
</protein>
<dbReference type="EMBL" id="VMBG01000001">
    <property type="protein sequence ID" value="TSJ78864.1"/>
    <property type="molecule type" value="Genomic_DNA"/>
</dbReference>
<keyword evidence="3" id="KW-1185">Reference proteome</keyword>
<dbReference type="Proteomes" id="UP000315648">
    <property type="component" value="Unassembled WGS sequence"/>
</dbReference>
<sequence>MKKSTVKAAKPTATAKKAPAKAAKKPVAAPVKRSVAPAKAPAVKKAPSAKAPAVKASAAKQSATVITALIDIGFGNTLYVRGEGAGLSWDAGIALDCVSDDKWSISLPASSKPVVYKLLINDLSWSEGADFIAESGVKASVVPSF</sequence>
<accession>A0A556QQF1</accession>
<evidence type="ECO:0008006" key="4">
    <source>
        <dbReference type="Google" id="ProtNLM"/>
    </source>
</evidence>
<comment type="caution">
    <text evidence="2">The sequence shown here is derived from an EMBL/GenBank/DDBJ whole genome shotgun (WGS) entry which is preliminary data.</text>
</comment>
<dbReference type="RefSeq" id="WP_144229205.1">
    <property type="nucleotide sequence ID" value="NZ_CBCRVV010000023.1"/>
</dbReference>
<proteinExistence type="predicted"/>
<dbReference type="OrthoDB" id="195553at2"/>
<feature type="compositionally biased region" description="Low complexity" evidence="1">
    <location>
        <begin position="25"/>
        <end position="51"/>
    </location>
</feature>
<evidence type="ECO:0000313" key="3">
    <source>
        <dbReference type="Proteomes" id="UP000315648"/>
    </source>
</evidence>
<evidence type="ECO:0000256" key="1">
    <source>
        <dbReference type="SAM" id="MobiDB-lite"/>
    </source>
</evidence>
<reference evidence="2 3" key="1">
    <citation type="submission" date="2019-07" db="EMBL/GenBank/DDBJ databases">
        <title>Description of 53C-WASEF.</title>
        <authorList>
            <person name="Pitt A."/>
            <person name="Hahn M.W."/>
        </authorList>
    </citation>
    <scope>NUCLEOTIDE SEQUENCE [LARGE SCALE GENOMIC DNA]</scope>
    <source>
        <strain evidence="2 3">53C-WASEF</strain>
    </source>
</reference>
<gene>
    <name evidence="2" type="ORF">FPL22_06050</name>
</gene>
<feature type="compositionally biased region" description="Low complexity" evidence="1">
    <location>
        <begin position="1"/>
        <end position="17"/>
    </location>
</feature>
<feature type="region of interest" description="Disordered" evidence="1">
    <location>
        <begin position="1"/>
        <end position="51"/>
    </location>
</feature>
<evidence type="ECO:0000313" key="2">
    <source>
        <dbReference type="EMBL" id="TSJ78864.1"/>
    </source>
</evidence>
<dbReference type="AlphaFoldDB" id="A0A556QQF1"/>